<keyword evidence="2" id="KW-1185">Reference proteome</keyword>
<sequence length="192" mass="22581">IKCTDKLSILGAIIDGKRDNETHIRRRMQLAGQRMARLQKVWNSHDVSLRQKFIILRSVVFSILLYASECFALSKDETEKYCAFYNKCIRRVLHISPSSHTTNREIWRRSGCPDCHIVLRMRRLRWYGHILRTPPASLVNRLLLWDPAYHLGAQISGRKREGWMDLIAEDLRVASLSRGDAQDRVLWERRIK</sequence>
<dbReference type="GeneID" id="9046258"/>
<proteinExistence type="predicted"/>
<dbReference type="PANTHER" id="PTHR47027:SF20">
    <property type="entry name" value="REVERSE TRANSCRIPTASE-LIKE PROTEIN WITH RNA-DIRECTED DNA POLYMERASE DOMAIN"/>
    <property type="match status" value="1"/>
</dbReference>
<dbReference type="InParanoid" id="C5KJ49"/>
<dbReference type="EMBL" id="GG673535">
    <property type="protein sequence ID" value="EER15494.1"/>
    <property type="molecule type" value="Genomic_DNA"/>
</dbReference>
<dbReference type="OrthoDB" id="410404at2759"/>
<protein>
    <submittedName>
        <fullName evidence="1">Uncharacterized protein</fullName>
    </submittedName>
</protein>
<dbReference type="AlphaFoldDB" id="C5KJ49"/>
<feature type="non-terminal residue" evidence="1">
    <location>
        <position position="1"/>
    </location>
</feature>
<organism evidence="2">
    <name type="scientific">Perkinsus marinus (strain ATCC 50983 / TXsc)</name>
    <dbReference type="NCBI Taxonomy" id="423536"/>
    <lineage>
        <taxon>Eukaryota</taxon>
        <taxon>Sar</taxon>
        <taxon>Alveolata</taxon>
        <taxon>Perkinsozoa</taxon>
        <taxon>Perkinsea</taxon>
        <taxon>Perkinsida</taxon>
        <taxon>Perkinsidae</taxon>
        <taxon>Perkinsus</taxon>
    </lineage>
</organism>
<dbReference type="OMA" id="DINIEWK"/>
<evidence type="ECO:0000313" key="2">
    <source>
        <dbReference type="Proteomes" id="UP000007800"/>
    </source>
</evidence>
<feature type="non-terminal residue" evidence="1">
    <location>
        <position position="192"/>
    </location>
</feature>
<accession>C5KJ49</accession>
<dbReference type="RefSeq" id="XP_002783698.1">
    <property type="nucleotide sequence ID" value="XM_002783652.1"/>
</dbReference>
<reference evidence="1 2" key="1">
    <citation type="submission" date="2008-07" db="EMBL/GenBank/DDBJ databases">
        <authorList>
            <person name="El-Sayed N."/>
            <person name="Caler E."/>
            <person name="Inman J."/>
            <person name="Amedeo P."/>
            <person name="Hass B."/>
            <person name="Wortman J."/>
        </authorList>
    </citation>
    <scope>NUCLEOTIDE SEQUENCE [LARGE SCALE GENOMIC DNA]</scope>
    <source>
        <strain evidence="2">ATCC 50983 / TXsc</strain>
    </source>
</reference>
<evidence type="ECO:0000313" key="1">
    <source>
        <dbReference type="EMBL" id="EER15494.1"/>
    </source>
</evidence>
<dbReference type="PANTHER" id="PTHR47027">
    <property type="entry name" value="REVERSE TRANSCRIPTASE DOMAIN-CONTAINING PROTEIN"/>
    <property type="match status" value="1"/>
</dbReference>
<gene>
    <name evidence="1" type="ORF">Pmar_PMAR017226</name>
</gene>
<name>C5KJ49_PERM5</name>
<dbReference type="Proteomes" id="UP000007800">
    <property type="component" value="Unassembled WGS sequence"/>
</dbReference>